<dbReference type="EMBL" id="KZ825335">
    <property type="protein sequence ID" value="RAH46678.1"/>
    <property type="molecule type" value="Genomic_DNA"/>
</dbReference>
<evidence type="ECO:0000313" key="1">
    <source>
        <dbReference type="EMBL" id="RAH46678.1"/>
    </source>
</evidence>
<accession>A0ACD1GBQ2</accession>
<name>A0ACD1GBQ2_9EURO</name>
<gene>
    <name evidence="1" type="ORF">BO95DRAFT_431004</name>
</gene>
<organism evidence="1 2">
    <name type="scientific">Aspergillus brunneoviolaceus CBS 621.78</name>
    <dbReference type="NCBI Taxonomy" id="1450534"/>
    <lineage>
        <taxon>Eukaryota</taxon>
        <taxon>Fungi</taxon>
        <taxon>Dikarya</taxon>
        <taxon>Ascomycota</taxon>
        <taxon>Pezizomycotina</taxon>
        <taxon>Eurotiomycetes</taxon>
        <taxon>Eurotiomycetidae</taxon>
        <taxon>Eurotiales</taxon>
        <taxon>Aspergillaceae</taxon>
        <taxon>Aspergillus</taxon>
        <taxon>Aspergillus subgen. Circumdati</taxon>
    </lineage>
</organism>
<protein>
    <submittedName>
        <fullName evidence="1">Uncharacterized protein</fullName>
    </submittedName>
</protein>
<evidence type="ECO:0000313" key="2">
    <source>
        <dbReference type="Proteomes" id="UP000249057"/>
    </source>
</evidence>
<keyword evidence="2" id="KW-1185">Reference proteome</keyword>
<sequence>MAFSAGGKCKWLLEADTLVELTYRITHRGLSRSVQAKREAKEVPSRQPLPSTLGFPRSLLVFAYLSRPAKPQQQPRQRLRLADYSHTRGFRIEHRQKSHFLTPLSHATVTNRHRKWLEAGSPSWVTDSGLAGSVVRTRTSQSSSPADTSWGTHDRGRPFE</sequence>
<dbReference type="Proteomes" id="UP000249057">
    <property type="component" value="Unassembled WGS sequence"/>
</dbReference>
<proteinExistence type="predicted"/>
<reference evidence="1" key="1">
    <citation type="submission" date="2018-02" db="EMBL/GenBank/DDBJ databases">
        <title>The genomes of Aspergillus section Nigri reveals drivers in fungal speciation.</title>
        <authorList>
            <consortium name="DOE Joint Genome Institute"/>
            <person name="Vesth T.C."/>
            <person name="Nybo J."/>
            <person name="Theobald S."/>
            <person name="Brandl J."/>
            <person name="Frisvad J.C."/>
            <person name="Nielsen K.F."/>
            <person name="Lyhne E.K."/>
            <person name="Kogle M.E."/>
            <person name="Kuo A."/>
            <person name="Riley R."/>
            <person name="Clum A."/>
            <person name="Nolan M."/>
            <person name="Lipzen A."/>
            <person name="Salamov A."/>
            <person name="Henrissat B."/>
            <person name="Wiebenga A."/>
            <person name="De vries R.P."/>
            <person name="Grigoriev I.V."/>
            <person name="Mortensen U.H."/>
            <person name="Andersen M.R."/>
            <person name="Baker S.E."/>
        </authorList>
    </citation>
    <scope>NUCLEOTIDE SEQUENCE</scope>
    <source>
        <strain evidence="1">CBS 621.78</strain>
    </source>
</reference>